<dbReference type="InterPro" id="IPR014748">
    <property type="entry name" value="Enoyl-CoA_hydra_C"/>
</dbReference>
<keyword evidence="3" id="KW-1185">Reference proteome</keyword>
<dbReference type="Pfam" id="PF00378">
    <property type="entry name" value="ECH_1"/>
    <property type="match status" value="1"/>
</dbReference>
<dbReference type="RefSeq" id="WP_169588079.1">
    <property type="nucleotide sequence ID" value="NZ_VCQU01000004.1"/>
</dbReference>
<dbReference type="Gene3D" id="1.10.12.10">
    <property type="entry name" value="Lyase 2-enoyl-coa Hydratase, Chain A, domain 2"/>
    <property type="match status" value="1"/>
</dbReference>
<comment type="similarity">
    <text evidence="1">Belongs to the enoyl-CoA hydratase/isomerase family.</text>
</comment>
<dbReference type="PANTHER" id="PTHR43459">
    <property type="entry name" value="ENOYL-COA HYDRATASE"/>
    <property type="match status" value="1"/>
</dbReference>
<dbReference type="CDD" id="cd06558">
    <property type="entry name" value="crotonase-like"/>
    <property type="match status" value="1"/>
</dbReference>
<proteinExistence type="inferred from homology"/>
<dbReference type="SUPFAM" id="SSF52096">
    <property type="entry name" value="ClpP/crotonase"/>
    <property type="match status" value="1"/>
</dbReference>
<evidence type="ECO:0000313" key="2">
    <source>
        <dbReference type="EMBL" id="NMN96332.1"/>
    </source>
</evidence>
<dbReference type="AlphaFoldDB" id="A0A848KI05"/>
<dbReference type="EMBL" id="VCQU01000004">
    <property type="protein sequence ID" value="NMN96332.1"/>
    <property type="molecule type" value="Genomic_DNA"/>
</dbReference>
<comment type="caution">
    <text evidence="2">The sequence shown here is derived from an EMBL/GenBank/DDBJ whole genome shotgun (WGS) entry which is preliminary data.</text>
</comment>
<dbReference type="InterPro" id="IPR001753">
    <property type="entry name" value="Enoyl-CoA_hydra/iso"/>
</dbReference>
<organism evidence="2 3">
    <name type="scientific">Antrihabitans stalactiti</name>
    <dbReference type="NCBI Taxonomy" id="2584121"/>
    <lineage>
        <taxon>Bacteria</taxon>
        <taxon>Bacillati</taxon>
        <taxon>Actinomycetota</taxon>
        <taxon>Actinomycetes</taxon>
        <taxon>Mycobacteriales</taxon>
        <taxon>Nocardiaceae</taxon>
        <taxon>Antrihabitans</taxon>
    </lineage>
</organism>
<dbReference type="PANTHER" id="PTHR43459:SF1">
    <property type="entry name" value="EG:BACN32G11.4 PROTEIN"/>
    <property type="match status" value="1"/>
</dbReference>
<reference evidence="2 3" key="2">
    <citation type="submission" date="2020-06" db="EMBL/GenBank/DDBJ databases">
        <title>Antribacter stalactiti gen. nov., sp. nov., a new member of the family Nacardiaceae isolated from a cave.</title>
        <authorList>
            <person name="Kim I.S."/>
        </authorList>
    </citation>
    <scope>NUCLEOTIDE SEQUENCE [LARGE SCALE GENOMIC DNA]</scope>
    <source>
        <strain evidence="2 3">YC2-7</strain>
    </source>
</reference>
<accession>A0A848KI05</accession>
<name>A0A848KI05_9NOCA</name>
<dbReference type="InterPro" id="IPR029045">
    <property type="entry name" value="ClpP/crotonase-like_dom_sf"/>
</dbReference>
<gene>
    <name evidence="2" type="ORF">FGL95_14925</name>
</gene>
<protein>
    <submittedName>
        <fullName evidence="2">Enoyl-CoA hydratase</fullName>
    </submittedName>
</protein>
<sequence>MSAPAIEGLRTERDGGVLTITITRPHRMNAIDYATMNEIGNVLEAAATDSSVRVVVLTGEGKAFCTGSDIAAGAAAGGVEVTPEQIMDCANRVIRSIVALPIPVIARVNGPAAGVGVSMALAADLTYASDNAYLLLAFINIGLMPDGGSSALVTAAAGRAKATEMALLGDRVSATEAAAAGLITKVLAVDELDDHIGAVAGKLARGPRRAIELTKKAMVAASLSGLEAALELEKAGQMELLTSADFIEGVTAKLTKREPNFGA</sequence>
<dbReference type="Proteomes" id="UP000535543">
    <property type="component" value="Unassembled WGS sequence"/>
</dbReference>
<reference evidence="2 3" key="1">
    <citation type="submission" date="2019-05" db="EMBL/GenBank/DDBJ databases">
        <authorList>
            <person name="Lee S.D."/>
        </authorList>
    </citation>
    <scope>NUCLEOTIDE SEQUENCE [LARGE SCALE GENOMIC DNA]</scope>
    <source>
        <strain evidence="2 3">YC2-7</strain>
    </source>
</reference>
<dbReference type="GO" id="GO:0003824">
    <property type="term" value="F:catalytic activity"/>
    <property type="evidence" value="ECO:0007669"/>
    <property type="project" value="UniProtKB-ARBA"/>
</dbReference>
<dbReference type="Gene3D" id="3.90.226.10">
    <property type="entry name" value="2-enoyl-CoA Hydratase, Chain A, domain 1"/>
    <property type="match status" value="1"/>
</dbReference>
<evidence type="ECO:0000256" key="1">
    <source>
        <dbReference type="ARBA" id="ARBA00005254"/>
    </source>
</evidence>
<evidence type="ECO:0000313" key="3">
    <source>
        <dbReference type="Proteomes" id="UP000535543"/>
    </source>
</evidence>